<dbReference type="Proteomes" id="UP000243459">
    <property type="component" value="Chromosome 5"/>
</dbReference>
<organism evidence="3 4">
    <name type="scientific">Asparagus officinalis</name>
    <name type="common">Garden asparagus</name>
    <dbReference type="NCBI Taxonomy" id="4686"/>
    <lineage>
        <taxon>Eukaryota</taxon>
        <taxon>Viridiplantae</taxon>
        <taxon>Streptophyta</taxon>
        <taxon>Embryophyta</taxon>
        <taxon>Tracheophyta</taxon>
        <taxon>Spermatophyta</taxon>
        <taxon>Magnoliopsida</taxon>
        <taxon>Liliopsida</taxon>
        <taxon>Asparagales</taxon>
        <taxon>Asparagaceae</taxon>
        <taxon>Asparagoideae</taxon>
        <taxon>Asparagus</taxon>
    </lineage>
</organism>
<dbReference type="Pfam" id="PF03732">
    <property type="entry name" value="Retrotrans_gag"/>
    <property type="match status" value="1"/>
</dbReference>
<name>A0A5P1F139_ASPOF</name>
<evidence type="ECO:0000256" key="1">
    <source>
        <dbReference type="SAM" id="MobiDB-lite"/>
    </source>
</evidence>
<feature type="domain" description="Retrotransposon gag" evidence="2">
    <location>
        <begin position="137"/>
        <end position="224"/>
    </location>
</feature>
<evidence type="ECO:0000313" key="4">
    <source>
        <dbReference type="Proteomes" id="UP000243459"/>
    </source>
</evidence>
<accession>A0A5P1F139</accession>
<dbReference type="OMA" id="THPNERE"/>
<keyword evidence="4" id="KW-1185">Reference proteome</keyword>
<evidence type="ECO:0000313" key="3">
    <source>
        <dbReference type="EMBL" id="ONK70140.1"/>
    </source>
</evidence>
<gene>
    <name evidence="3" type="ORF">A4U43_C05F30670</name>
</gene>
<dbReference type="Gramene" id="ONK70140">
    <property type="protein sequence ID" value="ONK70140"/>
    <property type="gene ID" value="A4U43_C05F30670"/>
</dbReference>
<proteinExistence type="predicted"/>
<dbReference type="EMBL" id="CM007385">
    <property type="protein sequence ID" value="ONK70140.1"/>
    <property type="molecule type" value="Genomic_DNA"/>
</dbReference>
<feature type="compositionally biased region" description="Basic and acidic residues" evidence="1">
    <location>
        <begin position="49"/>
        <end position="58"/>
    </location>
</feature>
<dbReference type="PANTHER" id="PTHR33223:SF10">
    <property type="entry name" value="AMINOTRANSFERASE-LIKE PLANT MOBILE DOMAIN-CONTAINING PROTEIN"/>
    <property type="match status" value="1"/>
</dbReference>
<evidence type="ECO:0000259" key="2">
    <source>
        <dbReference type="Pfam" id="PF03732"/>
    </source>
</evidence>
<dbReference type="AlphaFoldDB" id="A0A5P1F139"/>
<dbReference type="PANTHER" id="PTHR33223">
    <property type="entry name" value="CCHC-TYPE DOMAIN-CONTAINING PROTEIN"/>
    <property type="match status" value="1"/>
</dbReference>
<feature type="compositionally biased region" description="Gly residues" evidence="1">
    <location>
        <begin position="9"/>
        <end position="43"/>
    </location>
</feature>
<sequence>MADTPPENTGGGPTKINSAGGGPTSDDSAGGGPTSSDNTGGGRMIPLETHPKQDVGEAKKIKELERKIEALMSVREVKRTGIPCPYPRKWDSIPYPAKFNLINFTPFNGKGSPTQHLIYFKSHLGVISGNEPLMVRSFVGTLRGPAFDWYRRLKPGSINSWEDLEGMFLAHFFDDDTEVSIRTLFDEKQKGGESVDTFIKRFRNQAMNCRDPVTEEFLLQTCQNNLSINILDVMGIEPLNTWKELKARGEQAERFIRRRKVERNQPMVNPLDSDLVPHDEEDVPAAVIDDDQTSQQQSWEQQENSDEELQNEYSFKDEDVPAIFETLLENNKIKLPPITHQEEDGDSADPTYCEYHRRILHPTKECFALKNNIQTLVEAGVITLG</sequence>
<protein>
    <recommendedName>
        <fullName evidence="2">Retrotransposon gag domain-containing protein</fullName>
    </recommendedName>
</protein>
<feature type="region of interest" description="Disordered" evidence="1">
    <location>
        <begin position="1"/>
        <end position="58"/>
    </location>
</feature>
<reference evidence="4" key="1">
    <citation type="journal article" date="2017" name="Nat. Commun.">
        <title>The asparagus genome sheds light on the origin and evolution of a young Y chromosome.</title>
        <authorList>
            <person name="Harkess A."/>
            <person name="Zhou J."/>
            <person name="Xu C."/>
            <person name="Bowers J.E."/>
            <person name="Van der Hulst R."/>
            <person name="Ayyampalayam S."/>
            <person name="Mercati F."/>
            <person name="Riccardi P."/>
            <person name="McKain M.R."/>
            <person name="Kakrana A."/>
            <person name="Tang H."/>
            <person name="Ray J."/>
            <person name="Groenendijk J."/>
            <person name="Arikit S."/>
            <person name="Mathioni S.M."/>
            <person name="Nakano M."/>
            <person name="Shan H."/>
            <person name="Telgmann-Rauber A."/>
            <person name="Kanno A."/>
            <person name="Yue Z."/>
            <person name="Chen H."/>
            <person name="Li W."/>
            <person name="Chen Y."/>
            <person name="Xu X."/>
            <person name="Zhang Y."/>
            <person name="Luo S."/>
            <person name="Chen H."/>
            <person name="Gao J."/>
            <person name="Mao Z."/>
            <person name="Pires J.C."/>
            <person name="Luo M."/>
            <person name="Kudrna D."/>
            <person name="Wing R.A."/>
            <person name="Meyers B.C."/>
            <person name="Yi K."/>
            <person name="Kong H."/>
            <person name="Lavrijsen P."/>
            <person name="Sunseri F."/>
            <person name="Falavigna A."/>
            <person name="Ye Y."/>
            <person name="Leebens-Mack J.H."/>
            <person name="Chen G."/>
        </authorList>
    </citation>
    <scope>NUCLEOTIDE SEQUENCE [LARGE SCALE GENOMIC DNA]</scope>
    <source>
        <strain evidence="4">cv. DH0086</strain>
    </source>
</reference>
<dbReference type="InterPro" id="IPR005162">
    <property type="entry name" value="Retrotrans_gag_dom"/>
</dbReference>